<name>A0ABQ8FCS0_9FUNG</name>
<accession>A0ABQ8FCS0</accession>
<feature type="compositionally biased region" description="Low complexity" evidence="1">
    <location>
        <begin position="223"/>
        <end position="234"/>
    </location>
</feature>
<evidence type="ECO:0000256" key="1">
    <source>
        <dbReference type="SAM" id="MobiDB-lite"/>
    </source>
</evidence>
<keyword evidence="2" id="KW-1133">Transmembrane helix</keyword>
<evidence type="ECO:0000313" key="4">
    <source>
        <dbReference type="Proteomes" id="UP001648503"/>
    </source>
</evidence>
<keyword evidence="4" id="KW-1185">Reference proteome</keyword>
<dbReference type="EMBL" id="JAFCIX010000310">
    <property type="protein sequence ID" value="KAH6595337.1"/>
    <property type="molecule type" value="Genomic_DNA"/>
</dbReference>
<evidence type="ECO:0000256" key="2">
    <source>
        <dbReference type="SAM" id="Phobius"/>
    </source>
</evidence>
<evidence type="ECO:0000313" key="3">
    <source>
        <dbReference type="EMBL" id="KAH6595337.1"/>
    </source>
</evidence>
<feature type="compositionally biased region" description="Polar residues" evidence="1">
    <location>
        <begin position="98"/>
        <end position="108"/>
    </location>
</feature>
<keyword evidence="2" id="KW-0812">Transmembrane</keyword>
<protein>
    <submittedName>
        <fullName evidence="3">Uncharacterized protein</fullName>
    </submittedName>
</protein>
<feature type="transmembrane region" description="Helical" evidence="2">
    <location>
        <begin position="40"/>
        <end position="63"/>
    </location>
</feature>
<sequence length="246" mass="26544">MDVAYLHSYHQSTTSIEKLYNRQAFPFKIKHLPISSMKPFILTFVAILATSTATLALSTGNYADQSFLERRAGNENLPSISDRIAALQRSSANHKNRNSANTPASQRKTPPIPAPRSNIPPTPASGHRAPPPIPSGHRAPPPIPFKHRAPPPIPPGHRVPPVPAPRSNRPPGNSASPRNKQPIPAPRSNRPPTPPPKPKGNVQQNSAENAFGSRIPGQGNTSGGMQRQGQWRGGPPTAQKPVFSRQ</sequence>
<keyword evidence="2" id="KW-0472">Membrane</keyword>
<organism evidence="3 4">
    <name type="scientific">Batrachochytrium salamandrivorans</name>
    <dbReference type="NCBI Taxonomy" id="1357716"/>
    <lineage>
        <taxon>Eukaryota</taxon>
        <taxon>Fungi</taxon>
        <taxon>Fungi incertae sedis</taxon>
        <taxon>Chytridiomycota</taxon>
        <taxon>Chytridiomycota incertae sedis</taxon>
        <taxon>Chytridiomycetes</taxon>
        <taxon>Rhizophydiales</taxon>
        <taxon>Rhizophydiales incertae sedis</taxon>
        <taxon>Batrachochytrium</taxon>
    </lineage>
</organism>
<feature type="compositionally biased region" description="Pro residues" evidence="1">
    <location>
        <begin position="183"/>
        <end position="198"/>
    </location>
</feature>
<proteinExistence type="predicted"/>
<feature type="region of interest" description="Disordered" evidence="1">
    <location>
        <begin position="89"/>
        <end position="246"/>
    </location>
</feature>
<reference evidence="3 4" key="1">
    <citation type="submission" date="2021-02" db="EMBL/GenBank/DDBJ databases">
        <title>Variation within the Batrachochytrium salamandrivorans European outbreak.</title>
        <authorList>
            <person name="Kelly M."/>
            <person name="Pasmans F."/>
            <person name="Shea T.P."/>
            <person name="Munoz J.F."/>
            <person name="Carranza S."/>
            <person name="Cuomo C.A."/>
            <person name="Martel A."/>
        </authorList>
    </citation>
    <scope>NUCLEOTIDE SEQUENCE [LARGE SCALE GENOMIC DNA]</scope>
    <source>
        <strain evidence="3 4">AMFP18/2</strain>
    </source>
</reference>
<feature type="compositionally biased region" description="Pro residues" evidence="1">
    <location>
        <begin position="110"/>
        <end position="164"/>
    </location>
</feature>
<gene>
    <name evidence="3" type="ORF">BASA50_005856</name>
</gene>
<dbReference type="Proteomes" id="UP001648503">
    <property type="component" value="Unassembled WGS sequence"/>
</dbReference>
<comment type="caution">
    <text evidence="3">The sequence shown here is derived from an EMBL/GenBank/DDBJ whole genome shotgun (WGS) entry which is preliminary data.</text>
</comment>